<dbReference type="Proteomes" id="UP001056120">
    <property type="component" value="Linkage Group LG11"/>
</dbReference>
<evidence type="ECO:0000313" key="2">
    <source>
        <dbReference type="Proteomes" id="UP001056120"/>
    </source>
</evidence>
<reference evidence="2" key="1">
    <citation type="journal article" date="2022" name="Mol. Ecol. Resour.">
        <title>The genomes of chicory, endive, great burdock and yacon provide insights into Asteraceae palaeo-polyploidization history and plant inulin production.</title>
        <authorList>
            <person name="Fan W."/>
            <person name="Wang S."/>
            <person name="Wang H."/>
            <person name="Wang A."/>
            <person name="Jiang F."/>
            <person name="Liu H."/>
            <person name="Zhao H."/>
            <person name="Xu D."/>
            <person name="Zhang Y."/>
        </authorList>
    </citation>
    <scope>NUCLEOTIDE SEQUENCE [LARGE SCALE GENOMIC DNA]</scope>
    <source>
        <strain evidence="2">cv. Yunnan</strain>
    </source>
</reference>
<reference evidence="1 2" key="2">
    <citation type="journal article" date="2022" name="Mol. Ecol. Resour.">
        <title>The genomes of chicory, endive, great burdock and yacon provide insights into Asteraceae paleo-polyploidization history and plant inulin production.</title>
        <authorList>
            <person name="Fan W."/>
            <person name="Wang S."/>
            <person name="Wang H."/>
            <person name="Wang A."/>
            <person name="Jiang F."/>
            <person name="Liu H."/>
            <person name="Zhao H."/>
            <person name="Xu D."/>
            <person name="Zhang Y."/>
        </authorList>
    </citation>
    <scope>NUCLEOTIDE SEQUENCE [LARGE SCALE GENOMIC DNA]</scope>
    <source>
        <strain evidence="2">cv. Yunnan</strain>
        <tissue evidence="1">Leaves</tissue>
    </source>
</reference>
<evidence type="ECO:0000313" key="1">
    <source>
        <dbReference type="EMBL" id="KAI3797198.1"/>
    </source>
</evidence>
<comment type="caution">
    <text evidence="1">The sequence shown here is derived from an EMBL/GenBank/DDBJ whole genome shotgun (WGS) entry which is preliminary data.</text>
</comment>
<keyword evidence="2" id="KW-1185">Reference proteome</keyword>
<organism evidence="1 2">
    <name type="scientific">Smallanthus sonchifolius</name>
    <dbReference type="NCBI Taxonomy" id="185202"/>
    <lineage>
        <taxon>Eukaryota</taxon>
        <taxon>Viridiplantae</taxon>
        <taxon>Streptophyta</taxon>
        <taxon>Embryophyta</taxon>
        <taxon>Tracheophyta</taxon>
        <taxon>Spermatophyta</taxon>
        <taxon>Magnoliopsida</taxon>
        <taxon>eudicotyledons</taxon>
        <taxon>Gunneridae</taxon>
        <taxon>Pentapetalae</taxon>
        <taxon>asterids</taxon>
        <taxon>campanulids</taxon>
        <taxon>Asterales</taxon>
        <taxon>Asteraceae</taxon>
        <taxon>Asteroideae</taxon>
        <taxon>Heliantheae alliance</taxon>
        <taxon>Millerieae</taxon>
        <taxon>Smallanthus</taxon>
    </lineage>
</organism>
<dbReference type="EMBL" id="CM042028">
    <property type="protein sequence ID" value="KAI3797198.1"/>
    <property type="molecule type" value="Genomic_DNA"/>
</dbReference>
<proteinExistence type="predicted"/>
<accession>A0ACB9HMM8</accession>
<name>A0ACB9HMM8_9ASTR</name>
<protein>
    <submittedName>
        <fullName evidence="1">Uncharacterized protein</fullName>
    </submittedName>
</protein>
<gene>
    <name evidence="1" type="ORF">L1987_32452</name>
</gene>
<sequence>MDKMKQLPHYSHLQELPRVDACLFLTEKKAASTLSISLFVSLALTAVSTFHGQFLGGIDEMEISWRVIGRQFLNAFSHGQGVMLGLRAGVVRSGGVMVVSQREKEGCDGRCGGGGLGLKRQRMWWRWGSGSLRMRV</sequence>